<dbReference type="PROSITE" id="PS50206">
    <property type="entry name" value="RHODANESE_3"/>
    <property type="match status" value="1"/>
</dbReference>
<name>A0AAW9QBY0_9BURK</name>
<accession>A0AAW9QBY0</accession>
<dbReference type="InterPro" id="IPR001763">
    <property type="entry name" value="Rhodanese-like_dom"/>
</dbReference>
<comment type="caution">
    <text evidence="2">The sequence shown here is derived from an EMBL/GenBank/DDBJ whole genome shotgun (WGS) entry which is preliminary data.</text>
</comment>
<reference evidence="2 3" key="1">
    <citation type="submission" date="2024-02" db="EMBL/GenBank/DDBJ databases">
        <title>Genome sequence of Aquincola sp. MAHUQ-54.</title>
        <authorList>
            <person name="Huq M.A."/>
        </authorList>
    </citation>
    <scope>NUCLEOTIDE SEQUENCE [LARGE SCALE GENOMIC DNA]</scope>
    <source>
        <strain evidence="2 3">MAHUQ-54</strain>
    </source>
</reference>
<organism evidence="2 3">
    <name type="scientific">Aquincola agrisoli</name>
    <dbReference type="NCBI Taxonomy" id="3119538"/>
    <lineage>
        <taxon>Bacteria</taxon>
        <taxon>Pseudomonadati</taxon>
        <taxon>Pseudomonadota</taxon>
        <taxon>Betaproteobacteria</taxon>
        <taxon>Burkholderiales</taxon>
        <taxon>Sphaerotilaceae</taxon>
        <taxon>Aquincola</taxon>
    </lineage>
</organism>
<dbReference type="PANTHER" id="PTHR43031:SF7">
    <property type="entry name" value="NITRIC OXIDE REDUCTASE FLRD-NAD(+) REDUCTASE"/>
    <property type="match status" value="1"/>
</dbReference>
<dbReference type="PANTHER" id="PTHR43031">
    <property type="entry name" value="FAD-DEPENDENT OXIDOREDUCTASE"/>
    <property type="match status" value="1"/>
</dbReference>
<dbReference type="SMART" id="SM00450">
    <property type="entry name" value="RHOD"/>
    <property type="match status" value="1"/>
</dbReference>
<keyword evidence="3" id="KW-1185">Reference proteome</keyword>
<dbReference type="EMBL" id="JAZIBG010000028">
    <property type="protein sequence ID" value="MEF7614790.1"/>
    <property type="molecule type" value="Genomic_DNA"/>
</dbReference>
<dbReference type="Gene3D" id="3.40.250.10">
    <property type="entry name" value="Rhodanese-like domain"/>
    <property type="match status" value="1"/>
</dbReference>
<dbReference type="InterPro" id="IPR036873">
    <property type="entry name" value="Rhodanese-like_dom_sf"/>
</dbReference>
<dbReference type="SUPFAM" id="SSF52821">
    <property type="entry name" value="Rhodanese/Cell cycle control phosphatase"/>
    <property type="match status" value="1"/>
</dbReference>
<dbReference type="Proteomes" id="UP001336250">
    <property type="component" value="Unassembled WGS sequence"/>
</dbReference>
<dbReference type="InterPro" id="IPR050229">
    <property type="entry name" value="GlpE_sulfurtransferase"/>
</dbReference>
<dbReference type="RefSeq" id="WP_332289843.1">
    <property type="nucleotide sequence ID" value="NZ_JAZIBG010000028.1"/>
</dbReference>
<feature type="domain" description="Rhodanese" evidence="1">
    <location>
        <begin position="48"/>
        <end position="137"/>
    </location>
</feature>
<protein>
    <submittedName>
        <fullName evidence="2">Rhodanese-like domain-containing protein</fullName>
    </submittedName>
</protein>
<evidence type="ECO:0000313" key="3">
    <source>
        <dbReference type="Proteomes" id="UP001336250"/>
    </source>
</evidence>
<evidence type="ECO:0000313" key="2">
    <source>
        <dbReference type="EMBL" id="MEF7614790.1"/>
    </source>
</evidence>
<evidence type="ECO:0000259" key="1">
    <source>
        <dbReference type="PROSITE" id="PS50206"/>
    </source>
</evidence>
<dbReference type="AlphaFoldDB" id="A0AAW9QBY0"/>
<gene>
    <name evidence="2" type="ORF">V4F39_12780</name>
</gene>
<dbReference type="Pfam" id="PF00581">
    <property type="entry name" value="Rhodanese"/>
    <property type="match status" value="1"/>
</dbReference>
<proteinExistence type="predicted"/>
<dbReference type="CDD" id="cd00158">
    <property type="entry name" value="RHOD"/>
    <property type="match status" value="1"/>
</dbReference>
<sequence length="139" mass="14284">MQFLLANWYLVLVALVSGALLLWPTLRQATAGGGPNAVATAEAVRLINREKAVLIDVSEPQAYAAGHAMGARNVPIGSLEGAKGLPANKALPLIVMGGAGVNVNRAAGMLRKAGYTDVRTVAGGLAAWREASLPVEKSA</sequence>